<evidence type="ECO:0000256" key="1">
    <source>
        <dbReference type="ARBA" id="ARBA00004202"/>
    </source>
</evidence>
<dbReference type="PANTHER" id="PTHR43297:SF2">
    <property type="entry name" value="DIPEPTIDE TRANSPORT ATP-BINDING PROTEIN DPPD"/>
    <property type="match status" value="1"/>
</dbReference>
<proteinExistence type="inferred from homology"/>
<evidence type="ECO:0000256" key="7">
    <source>
        <dbReference type="ARBA" id="ARBA00023136"/>
    </source>
</evidence>
<dbReference type="Gene3D" id="3.40.50.300">
    <property type="entry name" value="P-loop containing nucleotide triphosphate hydrolases"/>
    <property type="match status" value="1"/>
</dbReference>
<keyword evidence="7" id="KW-0472">Membrane</keyword>
<evidence type="ECO:0000256" key="5">
    <source>
        <dbReference type="ARBA" id="ARBA00022741"/>
    </source>
</evidence>
<evidence type="ECO:0000313" key="9">
    <source>
        <dbReference type="EMBL" id="MBS2551564.1"/>
    </source>
</evidence>
<sequence>MTDAWTTAGGTIAGATIATAATATSSNATPPLLSVESLSTLIHTPDGRALRILRDVDLTIEAGECLGVVGESGSGKSFLARTVLGVHGRTDRVETTGRVRLDGEDLLSAPPRRRAAVLGTGIAMVHQDPMTSLNPVVRVGEQIVEAVTNRQRLPRGQRRALAARLLQSVDVPDPERRARAWPHELSGGLRQRAGIAAALAGEPRLLLADEPTTALDVTVQRTVLDLLDRHRVERGLGVLLITHDIGLLSGRARRIAVMYAGRIVETGRTEDVTAAPVHPYTAALLRSVPRVTGPLIRTLPTIAGSPPDPASNAPGCPFASRCDRAEALCSAEAPPLVRVSDSHTAACHRPLIPAEESCS</sequence>
<dbReference type="RefSeq" id="WP_212016292.1">
    <property type="nucleotide sequence ID" value="NZ_JAAFYZ010000145.1"/>
</dbReference>
<reference evidence="9 10" key="1">
    <citation type="submission" date="2020-02" db="EMBL/GenBank/DDBJ databases">
        <title>Acidophilic actinobacteria isolated from forest soil.</title>
        <authorList>
            <person name="Golinska P."/>
        </authorList>
    </citation>
    <scope>NUCLEOTIDE SEQUENCE [LARGE SCALE GENOMIC DNA]</scope>
    <source>
        <strain evidence="9 10">NL8</strain>
    </source>
</reference>
<protein>
    <submittedName>
        <fullName evidence="9">ABC transporter ATP-binding protein</fullName>
    </submittedName>
</protein>
<comment type="subcellular location">
    <subcellularLocation>
        <location evidence="1">Cell membrane</location>
        <topology evidence="1">Peripheral membrane protein</topology>
    </subcellularLocation>
</comment>
<keyword evidence="10" id="KW-1185">Reference proteome</keyword>
<gene>
    <name evidence="9" type="ORF">KGQ19_32320</name>
</gene>
<name>A0ABS5L068_9ACTN</name>
<comment type="similarity">
    <text evidence="2">Belongs to the ABC transporter superfamily.</text>
</comment>
<evidence type="ECO:0000313" key="10">
    <source>
        <dbReference type="Proteomes" id="UP000730482"/>
    </source>
</evidence>
<dbReference type="NCBIfam" id="TIGR01727">
    <property type="entry name" value="oligo_HPY"/>
    <property type="match status" value="1"/>
</dbReference>
<keyword evidence="4" id="KW-1003">Cell membrane</keyword>
<dbReference type="InterPro" id="IPR003593">
    <property type="entry name" value="AAA+_ATPase"/>
</dbReference>
<keyword evidence="6 9" id="KW-0067">ATP-binding</keyword>
<dbReference type="PANTHER" id="PTHR43297">
    <property type="entry name" value="OLIGOPEPTIDE TRANSPORT ATP-BINDING PROTEIN APPD"/>
    <property type="match status" value="1"/>
</dbReference>
<evidence type="ECO:0000256" key="4">
    <source>
        <dbReference type="ARBA" id="ARBA00022475"/>
    </source>
</evidence>
<dbReference type="GO" id="GO:0005524">
    <property type="term" value="F:ATP binding"/>
    <property type="evidence" value="ECO:0007669"/>
    <property type="project" value="UniProtKB-KW"/>
</dbReference>
<dbReference type="EMBL" id="JAAFYZ010000145">
    <property type="protein sequence ID" value="MBS2551564.1"/>
    <property type="molecule type" value="Genomic_DNA"/>
</dbReference>
<keyword evidence="5" id="KW-0547">Nucleotide-binding</keyword>
<comment type="caution">
    <text evidence="9">The sequence shown here is derived from an EMBL/GenBank/DDBJ whole genome shotgun (WGS) entry which is preliminary data.</text>
</comment>
<dbReference type="SUPFAM" id="SSF52540">
    <property type="entry name" value="P-loop containing nucleoside triphosphate hydrolases"/>
    <property type="match status" value="1"/>
</dbReference>
<dbReference type="Pfam" id="PF00005">
    <property type="entry name" value="ABC_tran"/>
    <property type="match status" value="1"/>
</dbReference>
<evidence type="ECO:0000256" key="2">
    <source>
        <dbReference type="ARBA" id="ARBA00005417"/>
    </source>
</evidence>
<accession>A0ABS5L068</accession>
<organism evidence="9 10">
    <name type="scientific">Catenulispora pinistramenti</name>
    <dbReference type="NCBI Taxonomy" id="2705254"/>
    <lineage>
        <taxon>Bacteria</taxon>
        <taxon>Bacillati</taxon>
        <taxon>Actinomycetota</taxon>
        <taxon>Actinomycetes</taxon>
        <taxon>Catenulisporales</taxon>
        <taxon>Catenulisporaceae</taxon>
        <taxon>Catenulispora</taxon>
    </lineage>
</organism>
<dbReference type="InterPro" id="IPR050388">
    <property type="entry name" value="ABC_Ni/Peptide_Import"/>
</dbReference>
<dbReference type="InterPro" id="IPR013563">
    <property type="entry name" value="Oligopep_ABC_C"/>
</dbReference>
<dbReference type="CDD" id="cd03257">
    <property type="entry name" value="ABC_NikE_OppD_transporters"/>
    <property type="match status" value="1"/>
</dbReference>
<keyword evidence="3" id="KW-0813">Transport</keyword>
<evidence type="ECO:0000256" key="6">
    <source>
        <dbReference type="ARBA" id="ARBA00022840"/>
    </source>
</evidence>
<dbReference type="InterPro" id="IPR003439">
    <property type="entry name" value="ABC_transporter-like_ATP-bd"/>
</dbReference>
<dbReference type="SMART" id="SM00382">
    <property type="entry name" value="AAA"/>
    <property type="match status" value="1"/>
</dbReference>
<evidence type="ECO:0000256" key="3">
    <source>
        <dbReference type="ARBA" id="ARBA00022448"/>
    </source>
</evidence>
<dbReference type="Pfam" id="PF08352">
    <property type="entry name" value="oligo_HPY"/>
    <property type="match status" value="1"/>
</dbReference>
<dbReference type="PROSITE" id="PS50893">
    <property type="entry name" value="ABC_TRANSPORTER_2"/>
    <property type="match status" value="1"/>
</dbReference>
<dbReference type="Proteomes" id="UP000730482">
    <property type="component" value="Unassembled WGS sequence"/>
</dbReference>
<feature type="domain" description="ABC transporter" evidence="8">
    <location>
        <begin position="33"/>
        <end position="285"/>
    </location>
</feature>
<evidence type="ECO:0000259" key="8">
    <source>
        <dbReference type="PROSITE" id="PS50893"/>
    </source>
</evidence>
<dbReference type="InterPro" id="IPR027417">
    <property type="entry name" value="P-loop_NTPase"/>
</dbReference>